<dbReference type="PANTHER" id="PTHR36855">
    <property type="entry name" value="CHROMOSOME 10, WHOLE GENOME SHOTGUN SEQUENCE"/>
    <property type="match status" value="1"/>
</dbReference>
<dbReference type="EMBL" id="JAFCIX010000060">
    <property type="protein sequence ID" value="KAH6599771.1"/>
    <property type="molecule type" value="Genomic_DNA"/>
</dbReference>
<dbReference type="InterPro" id="IPR058841">
    <property type="entry name" value="HTH_76"/>
</dbReference>
<evidence type="ECO:0000313" key="3">
    <source>
        <dbReference type="EMBL" id="KAH6599771.1"/>
    </source>
</evidence>
<keyword evidence="4" id="KW-1185">Reference proteome</keyword>
<dbReference type="Proteomes" id="UP001648503">
    <property type="component" value="Unassembled WGS sequence"/>
</dbReference>
<feature type="domain" description="PEX14-like helix-turn-helix" evidence="2">
    <location>
        <begin position="11"/>
        <end position="74"/>
    </location>
</feature>
<dbReference type="Pfam" id="PF25871">
    <property type="entry name" value="HTH_76"/>
    <property type="match status" value="1"/>
</dbReference>
<comment type="caution">
    <text evidence="3">The sequence shown here is derived from an EMBL/GenBank/DDBJ whole genome shotgun (WGS) entry which is preliminary data.</text>
</comment>
<dbReference type="InterPro" id="IPR040554">
    <property type="entry name" value="KPWE_PEX14_dom"/>
</dbReference>
<name>A0ABQ8FKB3_9FUNG</name>
<reference evidence="3 4" key="1">
    <citation type="submission" date="2021-02" db="EMBL/GenBank/DDBJ databases">
        <title>Variation within the Batrachochytrium salamandrivorans European outbreak.</title>
        <authorList>
            <person name="Kelly M."/>
            <person name="Pasmans F."/>
            <person name="Shea T.P."/>
            <person name="Munoz J.F."/>
            <person name="Carranza S."/>
            <person name="Cuomo C.A."/>
            <person name="Martel A."/>
        </authorList>
    </citation>
    <scope>NUCLEOTIDE SEQUENCE [LARGE SCALE GENOMIC DNA]</scope>
    <source>
        <strain evidence="3 4">AMFP18/2</strain>
    </source>
</reference>
<protein>
    <submittedName>
        <fullName evidence="3">Uncharacterized protein</fullName>
    </submittedName>
</protein>
<evidence type="ECO:0000259" key="1">
    <source>
        <dbReference type="Pfam" id="PF17733"/>
    </source>
</evidence>
<dbReference type="Pfam" id="PF17733">
    <property type="entry name" value="KPWE_dom"/>
    <property type="match status" value="1"/>
</dbReference>
<sequence>MEQSKADGPSEQAFKRFQTYPFAQDQRFTLGLQELLKGPDSFDTSKMEQAKAFYFSKFIMNMDYSAYKQWASSHGPQEQETRDVSVVASTEETTSPAVVEDALMKESDISCVASDPSTHMSLNIHRDAVDEKAHNCNEIEHVRQYPSLSFQEIADRVARGEPIPGIRQIPSTVHDHRSTPTLIPLRKPWETETMMNGMKEEEKED</sequence>
<proteinExistence type="predicted"/>
<evidence type="ECO:0000313" key="4">
    <source>
        <dbReference type="Proteomes" id="UP001648503"/>
    </source>
</evidence>
<accession>A0ABQ8FKB3</accession>
<evidence type="ECO:0000259" key="2">
    <source>
        <dbReference type="Pfam" id="PF25871"/>
    </source>
</evidence>
<feature type="domain" description="Peroxisomal membrane protein PEX14-like KPWE" evidence="1">
    <location>
        <begin position="147"/>
        <end position="191"/>
    </location>
</feature>
<organism evidence="3 4">
    <name type="scientific">Batrachochytrium salamandrivorans</name>
    <dbReference type="NCBI Taxonomy" id="1357716"/>
    <lineage>
        <taxon>Eukaryota</taxon>
        <taxon>Fungi</taxon>
        <taxon>Fungi incertae sedis</taxon>
        <taxon>Chytridiomycota</taxon>
        <taxon>Chytridiomycota incertae sedis</taxon>
        <taxon>Chytridiomycetes</taxon>
        <taxon>Rhizophydiales</taxon>
        <taxon>Rhizophydiales incertae sedis</taxon>
        <taxon>Batrachochytrium</taxon>
    </lineage>
</organism>
<gene>
    <name evidence="3" type="ORF">BASA50_002796</name>
</gene>
<dbReference type="PANTHER" id="PTHR36855:SF1">
    <property type="entry name" value="PEROXISOME MEMBRANE ANCHOR PROTEIN PEX14P N-TERMINAL DOMAIN-CONTAINING PROTEIN"/>
    <property type="match status" value="1"/>
</dbReference>